<reference evidence="4" key="2">
    <citation type="journal article" date="2020" name="Microorganisms">
        <title>Osmotic Adaptation and Compatible Solute Biosynthesis of Phototrophic Bacteria as Revealed from Genome Analyses.</title>
        <authorList>
            <person name="Imhoff J.F."/>
            <person name="Rahn T."/>
            <person name="Kunzel S."/>
            <person name="Keller A."/>
            <person name="Neulinger S.C."/>
        </authorList>
    </citation>
    <scope>NUCLEOTIDE SEQUENCE</scope>
    <source>
        <strain evidence="4">IM 151</strain>
    </source>
</reference>
<dbReference type="SUPFAM" id="SSF52172">
    <property type="entry name" value="CheY-like"/>
    <property type="match status" value="1"/>
</dbReference>
<dbReference type="EMBL" id="NRRU01000052">
    <property type="protein sequence ID" value="MBK1713989.1"/>
    <property type="molecule type" value="Genomic_DNA"/>
</dbReference>
<dbReference type="PANTHER" id="PTHR44591">
    <property type="entry name" value="STRESS RESPONSE REGULATOR PROTEIN 1"/>
    <property type="match status" value="1"/>
</dbReference>
<gene>
    <name evidence="4" type="ORF">CKO43_14515</name>
</gene>
<evidence type="ECO:0000256" key="2">
    <source>
        <dbReference type="PROSITE-ProRule" id="PRU00169"/>
    </source>
</evidence>
<evidence type="ECO:0000259" key="3">
    <source>
        <dbReference type="PROSITE" id="PS50110"/>
    </source>
</evidence>
<feature type="domain" description="Response regulatory" evidence="3">
    <location>
        <begin position="139"/>
        <end position="260"/>
    </location>
</feature>
<name>A0ABS1DXA8_RUBGE</name>
<proteinExistence type="predicted"/>
<comment type="caution">
    <text evidence="4">The sequence shown here is derived from an EMBL/GenBank/DDBJ whole genome shotgun (WGS) entry which is preliminary data.</text>
</comment>
<feature type="modified residue" description="4-aspartylphosphate" evidence="2">
    <location>
        <position position="188"/>
    </location>
</feature>
<keyword evidence="1 2" id="KW-0597">Phosphoprotein</keyword>
<reference evidence="4" key="1">
    <citation type="submission" date="2017-08" db="EMBL/GenBank/DDBJ databases">
        <authorList>
            <person name="Imhoff J.F."/>
            <person name="Rahn T."/>
            <person name="Kuenzel S."/>
            <person name="Neulinger S.C."/>
        </authorList>
    </citation>
    <scope>NUCLEOTIDE SEQUENCE</scope>
    <source>
        <strain evidence="4">IM 151</strain>
    </source>
</reference>
<accession>A0ABS1DXA8</accession>
<keyword evidence="5" id="KW-1185">Reference proteome</keyword>
<dbReference type="InterPro" id="IPR011006">
    <property type="entry name" value="CheY-like_superfamily"/>
</dbReference>
<dbReference type="Gene3D" id="3.40.50.2300">
    <property type="match status" value="1"/>
</dbReference>
<dbReference type="RefSeq" id="WP_200379087.1">
    <property type="nucleotide sequence ID" value="NZ_NRRU01000052.1"/>
</dbReference>
<dbReference type="InterPro" id="IPR050595">
    <property type="entry name" value="Bact_response_regulator"/>
</dbReference>
<dbReference type="Pfam" id="PF00072">
    <property type="entry name" value="Response_reg"/>
    <property type="match status" value="1"/>
</dbReference>
<dbReference type="SMART" id="SM00448">
    <property type="entry name" value="REC"/>
    <property type="match status" value="1"/>
</dbReference>
<evidence type="ECO:0000256" key="1">
    <source>
        <dbReference type="ARBA" id="ARBA00022553"/>
    </source>
</evidence>
<protein>
    <submittedName>
        <fullName evidence="4">Response regulator</fullName>
    </submittedName>
</protein>
<dbReference type="InterPro" id="IPR001789">
    <property type="entry name" value="Sig_transdc_resp-reg_receiver"/>
</dbReference>
<organism evidence="4 5">
    <name type="scientific">Rubrivivax gelatinosus</name>
    <name type="common">Rhodocyclus gelatinosus</name>
    <name type="synonym">Rhodopseudomonas gelatinosa</name>
    <dbReference type="NCBI Taxonomy" id="28068"/>
    <lineage>
        <taxon>Bacteria</taxon>
        <taxon>Pseudomonadati</taxon>
        <taxon>Pseudomonadota</taxon>
        <taxon>Betaproteobacteria</taxon>
        <taxon>Burkholderiales</taxon>
        <taxon>Sphaerotilaceae</taxon>
        <taxon>Rubrivivax</taxon>
    </lineage>
</organism>
<dbReference type="PANTHER" id="PTHR44591:SF3">
    <property type="entry name" value="RESPONSE REGULATORY DOMAIN-CONTAINING PROTEIN"/>
    <property type="match status" value="1"/>
</dbReference>
<evidence type="ECO:0000313" key="4">
    <source>
        <dbReference type="EMBL" id="MBK1713989.1"/>
    </source>
</evidence>
<evidence type="ECO:0000313" key="5">
    <source>
        <dbReference type="Proteomes" id="UP001041814"/>
    </source>
</evidence>
<dbReference type="PROSITE" id="PS50110">
    <property type="entry name" value="RESPONSE_REGULATORY"/>
    <property type="match status" value="1"/>
</dbReference>
<dbReference type="Proteomes" id="UP001041814">
    <property type="component" value="Unassembled WGS sequence"/>
</dbReference>
<sequence length="269" mass="28654">MLHRLHLLGFSAFERSTLASCVRLAATRFPGYVEVANIADADFLVADAEAPQALAAVLACERLADTVFVGRHAPEGAAAWMPRPLDALLLLRELDAIVALRATTLAPAAVATAWPPGVISTWPPETAAVAQVLPAPGEQALIVDDSEVASCYLARRLRRLGLPSVGARTSGEALERLARQRFEFVFVDVELGEHSELDGLALCRQLRRQPAPGAREAVLVLVSAHHGEVDRVRGALAGADAYLGKPLDDGELTRLVSRPPRAAAPAARH</sequence>